<sequence>MPLCHSQPLGSLSCWLLTKPSRVSTMFTVNITSETQAVPGSRLSAHPSDSVPFETDHPNAQFIRGNLPAWYLNAPATLRRALQASQQKTMRSWHVLEPIRNRLLSAQEFAAPLLSKAFFERFKHRLDVEAFQLMTWRYDESWKPDPLEQTLLQAALQNFAASNRSRFDPYSAILRTGGLRYWLIDSAERRYRVEYRDRININLEQFADFCHELDLGGRYQTHLDSVFKPAAAEAASAVAAAFIASERDAVEVLAHIAMMKGDLTDAAYQMLLSVVKPADRPQWDGKGVRYCQLHMLDTYAFSGCLLHGALLIQQDIPEPDGGPCVVYMPSEPSHPIKQFASLQAFSASLAGALGSESYRQYFSRFVSLSKSPEFFAKLKSRLYPAQGSTLDVNADLVLQAQPFSKPPFELLYDHLLAKTYGDSRAIAVPSAQADHIARDALLTSLKSNGLDILNAAGLFVPVLGEVMAVIALYQLASKAFVAYQDWTHGEVEEAMQHVYEIGEDVAQMLVTGSVIGAVERFEPSMFIESLVQKRVDRSIRLGKPTIGAYADTVSLPDGLTANALGLYELDGKTWLPLGRKLYRVEADAARENWRIKHPVNERSYSPRLKHNGNGIWHHEWENPMGWDEVTSFRRLSPSCDAFTEDEIQKVMRITGTSEGVLRQIHVESLQPPALLKDVIQRVAIERELQSCIEALKAEDSAQVTVARIEPWMKLLASSPRWSRERGLLLLDADGTMLDAWNAGSQMTLSSHVTGPTGNLTHVLGQLLEGLAPDEISLLTGSGSTETAARVNGLKRHLAEYAQRHVEQLLDGLHSLAERSSDPLVKLIQRDFARLPDGVALELIGMASDADKARMTSEKRVPLSLAEHAREYQQQLRLNRAIEGFYRSITDNPDTHAAGLGILHDVPGWRGDLSIDLLKDTLEGDVITSLESGEESAVHRTLVKTSEGFQPFNHLGNSLGEADPLFFGALLNTLTDAVRINIELPLNADEQQLRSLAGRTAAARRDRVAGILRMQPIKPAVKWPQRLPDGRMGYPMSGRLRNLFRRLGIGASRYSPELAVKSLYPDFTDDEVSSFLAELRAEYVGSDGQLQSFVRQRLRNLADELRTLQTTLDKWVEQTPFSSLRRSREIAARRIHGCWKRLSAHCRNYQGEFLGYALDLDGLRIGQLPDIAASFAHVAVLKVRNMQLTQSQADALLTRFNNLRSLSLDFNDLQSMPESIGRMTLLAELSVSHNPLYWTEASNTVLQDLNRLEILDLNYCALGAGADIRAINALRLLFLRGTGIERLPRWNWSRSDLIRIDARDNRISEISIEELENIDRSLSSSRLHLHLQGNPLNQSTLERIRLFREGRLQARWVVSRNPPPLEPRPDSTPWLAGMKPDQARVRTTLWQDLQACAGSTDFFQMLSDLAHSADFTNNRAELTARVWKMIESASANSELRAQLFDLAAHPQTCGDGMALVFGDMEIRVQLFSIMSSTPEAAQPEALFKMARGLERLDQVEKIALRDITLRQAIGETVDEAEVRLAYRVGLQARLELPGQAKTMLFSNMANVSKADLQMAYNEIIEREGTRAFLESMIAREFWMSYLEVRYAPVFEPVKRPFNERLAVLDELPADQQSDQQYLDRIALIASQRTQALNQLAINLSMQIAEAVNTVPQ</sequence>
<evidence type="ECO:0000256" key="10">
    <source>
        <dbReference type="ARBA" id="ARBA00022786"/>
    </source>
</evidence>
<keyword evidence="9" id="KW-0677">Repeat</keyword>
<dbReference type="PROSITE" id="PS52053">
    <property type="entry name" value="NEL"/>
    <property type="match status" value="1"/>
</dbReference>
<evidence type="ECO:0000256" key="7">
    <source>
        <dbReference type="ARBA" id="ARBA00022614"/>
    </source>
</evidence>
<evidence type="ECO:0000256" key="9">
    <source>
        <dbReference type="ARBA" id="ARBA00022737"/>
    </source>
</evidence>
<dbReference type="GO" id="GO:0016567">
    <property type="term" value="P:protein ubiquitination"/>
    <property type="evidence" value="ECO:0007669"/>
    <property type="project" value="InterPro"/>
</dbReference>
<evidence type="ECO:0000256" key="3">
    <source>
        <dbReference type="ARBA" id="ARBA00004613"/>
    </source>
</evidence>
<evidence type="ECO:0000256" key="4">
    <source>
        <dbReference type="ARBA" id="ARBA00009868"/>
    </source>
</evidence>
<dbReference type="GO" id="GO:0005576">
    <property type="term" value="C:extracellular region"/>
    <property type="evidence" value="ECO:0007669"/>
    <property type="project" value="UniProtKB-SubCell"/>
</dbReference>
<proteinExistence type="inferred from homology"/>
<keyword evidence="11 14" id="KW-0832">Ubl conjugation</keyword>
<comment type="subcellular location">
    <subcellularLocation>
        <location evidence="2">Host cytoplasm</location>
    </subcellularLocation>
    <subcellularLocation>
        <location evidence="3">Secreted</location>
    </subcellularLocation>
</comment>
<comment type="catalytic activity">
    <reaction evidence="1">
        <text>S-ubiquitinyl-[E2 ubiquitin-conjugating enzyme]-L-cysteine + [acceptor protein]-L-lysine = [E2 ubiquitin-conjugating enzyme]-L-cysteine + N(6)-ubiquitinyl-[acceptor protein]-L-lysine.</text>
        <dbReference type="EC" id="2.3.2.27"/>
    </reaction>
</comment>
<dbReference type="PANTHER" id="PTHR47114:SF2">
    <property type="entry name" value="OLIGODENDROCYTE-MYELIN GLYCOPROTEIN"/>
    <property type="match status" value="1"/>
</dbReference>
<reference evidence="16 17" key="1">
    <citation type="submission" date="2015-09" db="EMBL/GenBank/DDBJ databases">
        <title>Genome announcement of multiple Pseudomonas syringae strains.</title>
        <authorList>
            <person name="Thakur S."/>
            <person name="Wang P.W."/>
            <person name="Gong Y."/>
            <person name="Weir B.S."/>
            <person name="Guttman D.S."/>
        </authorList>
    </citation>
    <scope>NUCLEOTIDE SEQUENCE [LARGE SCALE GENOMIC DNA]</scope>
    <source>
        <strain evidence="16 17">ICMP4091</strain>
    </source>
</reference>
<evidence type="ECO:0000256" key="2">
    <source>
        <dbReference type="ARBA" id="ARBA00004192"/>
    </source>
</evidence>
<evidence type="ECO:0000313" key="16">
    <source>
        <dbReference type="EMBL" id="KPY88976.1"/>
    </source>
</evidence>
<keyword evidence="10 14" id="KW-0833">Ubl conjugation pathway</keyword>
<keyword evidence="7" id="KW-0433">Leucine-rich repeat</keyword>
<protein>
    <recommendedName>
        <fullName evidence="5">RING-type E3 ubiquitin transferase</fullName>
        <ecNumber evidence="5">2.3.2.27</ecNumber>
    </recommendedName>
</protein>
<dbReference type="InterPro" id="IPR032675">
    <property type="entry name" value="LRR_dom_sf"/>
</dbReference>
<dbReference type="Gene3D" id="3.80.10.10">
    <property type="entry name" value="Ribonuclease Inhibitor"/>
    <property type="match status" value="1"/>
</dbReference>
<keyword evidence="13 14" id="KW-1035">Host cytoplasm</keyword>
<evidence type="ECO:0000259" key="15">
    <source>
        <dbReference type="PROSITE" id="PS52053"/>
    </source>
</evidence>
<dbReference type="InterPro" id="IPR051071">
    <property type="entry name" value="LRR-bact_E3_ubiq_ligases"/>
</dbReference>
<dbReference type="STRING" id="129140.ALO44_05528"/>
<evidence type="ECO:0000256" key="6">
    <source>
        <dbReference type="ARBA" id="ARBA00022525"/>
    </source>
</evidence>
<keyword evidence="8 14" id="KW-0808">Transferase</keyword>
<comment type="similarity">
    <text evidence="4 14">Belongs to the LRR-containing bacterial E3 ligase family.</text>
</comment>
<evidence type="ECO:0000256" key="11">
    <source>
        <dbReference type="ARBA" id="ARBA00022843"/>
    </source>
</evidence>
<dbReference type="Gene3D" id="1.20.58.360">
    <property type="entry name" value="Shigella T3SS effector IpaH defines"/>
    <property type="match status" value="1"/>
</dbReference>
<dbReference type="SUPFAM" id="SSF52058">
    <property type="entry name" value="L domain-like"/>
    <property type="match status" value="1"/>
</dbReference>
<dbReference type="PATRIC" id="fig|129140.3.peg.5392"/>
<dbReference type="EMBL" id="LJRM01000030">
    <property type="protein sequence ID" value="KPY88976.1"/>
    <property type="molecule type" value="Genomic_DNA"/>
</dbReference>
<name>A0A0N8T4P6_9PSED</name>
<keyword evidence="6 14" id="KW-0964">Secreted</keyword>
<dbReference type="Proteomes" id="UP000050474">
    <property type="component" value="Unassembled WGS sequence"/>
</dbReference>
<feature type="domain" description="NEL" evidence="15">
    <location>
        <begin position="1365"/>
        <end position="1655"/>
    </location>
</feature>
<evidence type="ECO:0000256" key="14">
    <source>
        <dbReference type="PROSITE-ProRule" id="PRU01398"/>
    </source>
</evidence>
<dbReference type="InterPro" id="IPR046673">
    <property type="entry name" value="ToxA_N"/>
</dbReference>
<dbReference type="GO" id="GO:0030430">
    <property type="term" value="C:host cell cytoplasm"/>
    <property type="evidence" value="ECO:0007669"/>
    <property type="project" value="UniProtKB-SubCell"/>
</dbReference>
<evidence type="ECO:0000313" key="17">
    <source>
        <dbReference type="Proteomes" id="UP000050474"/>
    </source>
</evidence>
<dbReference type="Pfam" id="PF20178">
    <property type="entry name" value="ToxA_N"/>
    <property type="match status" value="1"/>
</dbReference>
<dbReference type="PANTHER" id="PTHR47114">
    <property type="match status" value="1"/>
</dbReference>
<comment type="PTM">
    <text evidence="14">Ubiquitinated in the presence of host E1 ubiquitin-activating enzyme, E2 ubiquitin-conjugating enzyme and ubiquitin.</text>
</comment>
<dbReference type="EC" id="2.3.2.27" evidence="5"/>
<evidence type="ECO:0000256" key="13">
    <source>
        <dbReference type="ARBA" id="ARBA00023200"/>
    </source>
</evidence>
<keyword evidence="12" id="KW-0843">Virulence</keyword>
<dbReference type="GO" id="GO:0061630">
    <property type="term" value="F:ubiquitin protein ligase activity"/>
    <property type="evidence" value="ECO:0007669"/>
    <property type="project" value="UniProtKB-EC"/>
</dbReference>
<evidence type="ECO:0000256" key="12">
    <source>
        <dbReference type="ARBA" id="ARBA00023026"/>
    </source>
</evidence>
<evidence type="ECO:0000256" key="1">
    <source>
        <dbReference type="ARBA" id="ARBA00000900"/>
    </source>
</evidence>
<gene>
    <name evidence="16" type="ORF">ALO44_05528</name>
</gene>
<feature type="active site" description="Glycyl thioester intermediate" evidence="14">
    <location>
        <position position="1452"/>
    </location>
</feature>
<accession>A0A0N8T4P6</accession>
<evidence type="ECO:0000256" key="5">
    <source>
        <dbReference type="ARBA" id="ARBA00012483"/>
    </source>
</evidence>
<dbReference type="Pfam" id="PF14496">
    <property type="entry name" value="NEL"/>
    <property type="match status" value="1"/>
</dbReference>
<dbReference type="InterPro" id="IPR029487">
    <property type="entry name" value="NEL_dom"/>
</dbReference>
<organism evidence="16 17">
    <name type="scientific">Pseudomonas syringae pv. tagetis</name>
    <dbReference type="NCBI Taxonomy" id="129140"/>
    <lineage>
        <taxon>Bacteria</taxon>
        <taxon>Pseudomonadati</taxon>
        <taxon>Pseudomonadota</taxon>
        <taxon>Gammaproteobacteria</taxon>
        <taxon>Pseudomonadales</taxon>
        <taxon>Pseudomonadaceae</taxon>
        <taxon>Pseudomonas</taxon>
    </lineage>
</organism>
<comment type="caution">
    <text evidence="16">The sequence shown here is derived from an EMBL/GenBank/DDBJ whole genome shotgun (WGS) entry which is preliminary data.</text>
</comment>
<evidence type="ECO:0000256" key="8">
    <source>
        <dbReference type="ARBA" id="ARBA00022679"/>
    </source>
</evidence>